<protein>
    <submittedName>
        <fullName evidence="3">Coenzyme F420 hydrogenase/dehydrogenase, beta subunit C-terminal domain</fullName>
    </submittedName>
</protein>
<comment type="caution">
    <text evidence="3">The sequence shown here is derived from an EMBL/GenBank/DDBJ whole genome shotgun (WGS) entry which is preliminary data.</text>
</comment>
<evidence type="ECO:0000259" key="1">
    <source>
        <dbReference type="Pfam" id="PF04422"/>
    </source>
</evidence>
<dbReference type="EMBL" id="JANLCK010000016">
    <property type="protein sequence ID" value="MCS5727901.1"/>
    <property type="molecule type" value="Genomic_DNA"/>
</dbReference>
<feature type="domain" description="Coenzyme F420 hydrogenase/dehydrogenase beta subunit C-terminal" evidence="2">
    <location>
        <begin position="145"/>
        <end position="310"/>
    </location>
</feature>
<dbReference type="PANTHER" id="PTHR31332:SF0">
    <property type="entry name" value="7-HYDROXYMETHYL CHLOROPHYLL A REDUCTASE, CHLOROPLASTIC"/>
    <property type="match status" value="1"/>
</dbReference>
<evidence type="ECO:0000313" key="3">
    <source>
        <dbReference type="EMBL" id="MCS5727901.1"/>
    </source>
</evidence>
<dbReference type="InterPro" id="IPR007525">
    <property type="entry name" value="FrhB_FdhB_C"/>
</dbReference>
<accession>A0AA41XKV2</accession>
<reference evidence="3" key="1">
    <citation type="submission" date="2022-08" db="EMBL/GenBank/DDBJ databases">
        <authorList>
            <person name="Deng Y."/>
            <person name="Han X.-F."/>
            <person name="Zhang Y.-Q."/>
        </authorList>
    </citation>
    <scope>NUCLEOTIDE SEQUENCE</scope>
    <source>
        <strain evidence="3">CPCC 203407</strain>
    </source>
</reference>
<dbReference type="Pfam" id="PF04422">
    <property type="entry name" value="FrhB_FdhB_N"/>
    <property type="match status" value="1"/>
</dbReference>
<sequence>MTLTRRGIYQADLTDVSEADKAIGSRVCPFADESKNEDEVAAEVFEPSMPHDSRIGKYKGMYAGRVTDDLVIPGSSSGGITSWLLTRLLERDEIDGVVHVGPAESQLFGYVVSRSVDEVMGRRKSQYHPASFAETLKQIRGDGLRYAIVGVPCAIKSARHVAAEDEVIAAQLKYFVGIVCGHLKSTAYAESFAWQVGVAPDDLATVDFRIKNPEKTSRQYSFGAKSKQTGEWREAETLSLVGGNWGHAVFQLEACNYCDDIFAETADVVIGDAWLSKYEIDWRGTNVVITRNAVIDEILAEGVESKAVGLDVLDTDSVARTQGGNFRHRREGLAVRLADDDAEGRWHPAKRVEPGYSHVTPDRVEIIRKRRSLSAQSHGMFAAAKEADELDVYLDAIRPLISDYQQETKMAFGTRLRNKAQREFWKLAGKFKR</sequence>
<organism evidence="3 4">
    <name type="scientific">Herbiconiux oxytropis</name>
    <dbReference type="NCBI Taxonomy" id="2970915"/>
    <lineage>
        <taxon>Bacteria</taxon>
        <taxon>Bacillati</taxon>
        <taxon>Actinomycetota</taxon>
        <taxon>Actinomycetes</taxon>
        <taxon>Micrococcales</taxon>
        <taxon>Microbacteriaceae</taxon>
        <taxon>Herbiconiux</taxon>
    </lineage>
</organism>
<dbReference type="InterPro" id="IPR007516">
    <property type="entry name" value="Co_F420_Hydgase/DH_bsu_N"/>
</dbReference>
<gene>
    <name evidence="3" type="ORF">N1028_18545</name>
</gene>
<proteinExistence type="predicted"/>
<dbReference type="Proteomes" id="UP001165587">
    <property type="component" value="Unassembled WGS sequence"/>
</dbReference>
<dbReference type="RefSeq" id="WP_259530991.1">
    <property type="nucleotide sequence ID" value="NZ_JANLCK010000016.1"/>
</dbReference>
<dbReference type="GO" id="GO:0052592">
    <property type="term" value="F:oxidoreductase activity, acting on CH or CH2 groups, with an iron-sulfur protein as acceptor"/>
    <property type="evidence" value="ECO:0007669"/>
    <property type="project" value="TreeGrafter"/>
</dbReference>
<dbReference type="Pfam" id="PF04432">
    <property type="entry name" value="FrhB_FdhB_C"/>
    <property type="match status" value="1"/>
</dbReference>
<evidence type="ECO:0000313" key="4">
    <source>
        <dbReference type="Proteomes" id="UP001165587"/>
    </source>
</evidence>
<dbReference type="AlphaFoldDB" id="A0AA41XKV2"/>
<dbReference type="PANTHER" id="PTHR31332">
    <property type="entry name" value="7-HYDROXYMETHYL CHLOROPHYLL A REDUCTASE, CHLOROPLASTIC"/>
    <property type="match status" value="1"/>
</dbReference>
<feature type="domain" description="Coenzyme F420 hydrogenase/dehydrogenase beta subunit N-terminal" evidence="1">
    <location>
        <begin position="61"/>
        <end position="137"/>
    </location>
</feature>
<dbReference type="InterPro" id="IPR045220">
    <property type="entry name" value="FRHB/FDHB/HCAR-like"/>
</dbReference>
<keyword evidence="4" id="KW-1185">Reference proteome</keyword>
<name>A0AA41XKV2_9MICO</name>
<evidence type="ECO:0000259" key="2">
    <source>
        <dbReference type="Pfam" id="PF04432"/>
    </source>
</evidence>